<feature type="chain" id="PRO_5001496255" description="Lipoprotein" evidence="1">
    <location>
        <begin position="22"/>
        <end position="97"/>
    </location>
</feature>
<evidence type="ECO:0000313" key="2">
    <source>
        <dbReference type="EMBL" id="EYF02601.1"/>
    </source>
</evidence>
<name>A0A017T244_9BACT</name>
<dbReference type="PROSITE" id="PS51257">
    <property type="entry name" value="PROKAR_LIPOPROTEIN"/>
    <property type="match status" value="1"/>
</dbReference>
<sequence>MRRTMMGFALLSMSIFAGLFAGGCDDVDELVNCQEICQNYADCVDSEYDVEGCRNECETKSDNDKDYASDANVCEACLDGKACAEQIECFDDCPVIL</sequence>
<dbReference type="eggNOG" id="ENOG5032NMX">
    <property type="taxonomic scope" value="Bacteria"/>
</dbReference>
<dbReference type="Proteomes" id="UP000019678">
    <property type="component" value="Unassembled WGS sequence"/>
</dbReference>
<dbReference type="AlphaFoldDB" id="A0A017T244"/>
<reference evidence="2 3" key="1">
    <citation type="submission" date="2013-05" db="EMBL/GenBank/DDBJ databases">
        <title>Genome assembly of Chondromyces apiculatus DSM 436.</title>
        <authorList>
            <person name="Sharma G."/>
            <person name="Khatri I."/>
            <person name="Kaur C."/>
            <person name="Mayilraj S."/>
            <person name="Subramanian S."/>
        </authorList>
    </citation>
    <scope>NUCLEOTIDE SEQUENCE [LARGE SCALE GENOMIC DNA]</scope>
    <source>
        <strain evidence="2 3">DSM 436</strain>
    </source>
</reference>
<keyword evidence="3" id="KW-1185">Reference proteome</keyword>
<comment type="caution">
    <text evidence="2">The sequence shown here is derived from an EMBL/GenBank/DDBJ whole genome shotgun (WGS) entry which is preliminary data.</text>
</comment>
<proteinExistence type="predicted"/>
<evidence type="ECO:0000256" key="1">
    <source>
        <dbReference type="SAM" id="SignalP"/>
    </source>
</evidence>
<accession>A0A017T244</accession>
<gene>
    <name evidence="2" type="ORF">CAP_6712</name>
</gene>
<protein>
    <recommendedName>
        <fullName evidence="4">Lipoprotein</fullName>
    </recommendedName>
</protein>
<dbReference type="EMBL" id="ASRX01000058">
    <property type="protein sequence ID" value="EYF02601.1"/>
    <property type="molecule type" value="Genomic_DNA"/>
</dbReference>
<feature type="signal peptide" evidence="1">
    <location>
        <begin position="1"/>
        <end position="21"/>
    </location>
</feature>
<evidence type="ECO:0000313" key="3">
    <source>
        <dbReference type="Proteomes" id="UP000019678"/>
    </source>
</evidence>
<keyword evidence="1" id="KW-0732">Signal</keyword>
<organism evidence="2 3">
    <name type="scientific">Chondromyces apiculatus DSM 436</name>
    <dbReference type="NCBI Taxonomy" id="1192034"/>
    <lineage>
        <taxon>Bacteria</taxon>
        <taxon>Pseudomonadati</taxon>
        <taxon>Myxococcota</taxon>
        <taxon>Polyangia</taxon>
        <taxon>Polyangiales</taxon>
        <taxon>Polyangiaceae</taxon>
        <taxon>Chondromyces</taxon>
    </lineage>
</organism>
<evidence type="ECO:0008006" key="4">
    <source>
        <dbReference type="Google" id="ProtNLM"/>
    </source>
</evidence>